<evidence type="ECO:0000256" key="1">
    <source>
        <dbReference type="SAM" id="MobiDB-lite"/>
    </source>
</evidence>
<proteinExistence type="predicted"/>
<feature type="region of interest" description="Disordered" evidence="1">
    <location>
        <begin position="1"/>
        <end position="51"/>
    </location>
</feature>
<dbReference type="RefSeq" id="WP_118097579.1">
    <property type="nucleotide sequence ID" value="NZ_CAUFGO010000005.1"/>
</dbReference>
<dbReference type="Proteomes" id="UP000266172">
    <property type="component" value="Unassembled WGS sequence"/>
</dbReference>
<evidence type="ECO:0000313" key="2">
    <source>
        <dbReference type="EMBL" id="RGS39615.1"/>
    </source>
</evidence>
<gene>
    <name evidence="2" type="ORF">DWX93_10320</name>
</gene>
<evidence type="ECO:0000313" key="3">
    <source>
        <dbReference type="Proteomes" id="UP000266172"/>
    </source>
</evidence>
<sequence>MAINSITNSVAAQQASTYTAAKTDHTEKKSESSTKTDTGVVYEKSSGQTSGTVTKKTDYALVNKLKADAEQRTSQLRSLVEKMMTKQGVAIGTADSMWSFLAKGDFTVDEATRAQAQADIADDGYWGVDQTSDRILDFAKALSGNDPEKADLLLDAFKKGFKEATKSWGQDLPDISQRTYDAVVEKFNKWKNGTEETEAAQTQA</sequence>
<name>A0A395V8J5_9FIRM</name>
<feature type="compositionally biased region" description="Basic and acidic residues" evidence="1">
    <location>
        <begin position="22"/>
        <end position="34"/>
    </location>
</feature>
<feature type="compositionally biased region" description="Polar residues" evidence="1">
    <location>
        <begin position="1"/>
        <end position="20"/>
    </location>
</feature>
<dbReference type="AlphaFoldDB" id="A0A395V8J5"/>
<organism evidence="2 3">
    <name type="scientific">Roseburia hominis</name>
    <dbReference type="NCBI Taxonomy" id="301301"/>
    <lineage>
        <taxon>Bacteria</taxon>
        <taxon>Bacillati</taxon>
        <taxon>Bacillota</taxon>
        <taxon>Clostridia</taxon>
        <taxon>Lachnospirales</taxon>
        <taxon>Lachnospiraceae</taxon>
        <taxon>Roseburia</taxon>
    </lineage>
</organism>
<protein>
    <submittedName>
        <fullName evidence="2">Uncharacterized protein</fullName>
    </submittedName>
</protein>
<comment type="caution">
    <text evidence="2">The sequence shown here is derived from an EMBL/GenBank/DDBJ whole genome shotgun (WGS) entry which is preliminary data.</text>
</comment>
<reference evidence="2 3" key="1">
    <citation type="submission" date="2018-08" db="EMBL/GenBank/DDBJ databases">
        <title>A genome reference for cultivated species of the human gut microbiota.</title>
        <authorList>
            <person name="Zou Y."/>
            <person name="Xue W."/>
            <person name="Luo G."/>
        </authorList>
    </citation>
    <scope>NUCLEOTIDE SEQUENCE [LARGE SCALE GENOMIC DNA]</scope>
    <source>
        <strain evidence="2 3">AF22-12AC</strain>
    </source>
</reference>
<accession>A0A395V8J5</accession>
<dbReference type="EMBL" id="QRVL01000008">
    <property type="protein sequence ID" value="RGS39615.1"/>
    <property type="molecule type" value="Genomic_DNA"/>
</dbReference>